<dbReference type="AlphaFoldDB" id="K4LEF7"/>
<dbReference type="STRING" id="1089553.Tph_c11950"/>
<dbReference type="Proteomes" id="UP000000467">
    <property type="component" value="Chromosome"/>
</dbReference>
<evidence type="ECO:0000313" key="2">
    <source>
        <dbReference type="EMBL" id="AFV11416.1"/>
    </source>
</evidence>
<proteinExistence type="predicted"/>
<dbReference type="KEGG" id="tpz:Tph_c11950"/>
<evidence type="ECO:0000313" key="3">
    <source>
        <dbReference type="Proteomes" id="UP000000467"/>
    </source>
</evidence>
<dbReference type="HOGENOM" id="CLU_2756518_0_0_9"/>
<dbReference type="RefSeq" id="WP_015050297.1">
    <property type="nucleotide sequence ID" value="NC_018870.1"/>
</dbReference>
<evidence type="ECO:0000256" key="1">
    <source>
        <dbReference type="SAM" id="MobiDB-lite"/>
    </source>
</evidence>
<accession>K4LEF7</accession>
<feature type="region of interest" description="Disordered" evidence="1">
    <location>
        <begin position="19"/>
        <end position="59"/>
    </location>
</feature>
<dbReference type="EMBL" id="CP003732">
    <property type="protein sequence ID" value="AFV11416.1"/>
    <property type="molecule type" value="Genomic_DNA"/>
</dbReference>
<protein>
    <submittedName>
        <fullName evidence="2">Uncharacterized protein</fullName>
    </submittedName>
</protein>
<gene>
    <name evidence="2" type="ordered locus">Tph_c11950</name>
</gene>
<sequence>MFTPTQVSFFDHLESMTWRSEGASGQRQAGRSAAESDGEGVEDLLVDEEDGDEAAPEGCVVAEWKFTEGA</sequence>
<organism evidence="2 3">
    <name type="scientific">Thermacetogenium phaeum (strain ATCC BAA-254 / DSM 26808 / PB)</name>
    <dbReference type="NCBI Taxonomy" id="1089553"/>
    <lineage>
        <taxon>Bacteria</taxon>
        <taxon>Bacillati</taxon>
        <taxon>Bacillota</taxon>
        <taxon>Clostridia</taxon>
        <taxon>Thermoanaerobacterales</taxon>
        <taxon>Thermoanaerobacteraceae</taxon>
        <taxon>Thermacetogenium</taxon>
    </lineage>
</organism>
<keyword evidence="3" id="KW-1185">Reference proteome</keyword>
<feature type="compositionally biased region" description="Acidic residues" evidence="1">
    <location>
        <begin position="36"/>
        <end position="55"/>
    </location>
</feature>
<reference evidence="2 3" key="1">
    <citation type="journal article" date="2012" name="BMC Genomics">
        <title>Genome-guided analysis of physiological and morphological traits of the fermentative acetate oxidizer Thermacetogenium phaeum.</title>
        <authorList>
            <person name="Oehler D."/>
            <person name="Poehlein A."/>
            <person name="Leimbach A."/>
            <person name="Muller N."/>
            <person name="Daniel R."/>
            <person name="Gottschalk G."/>
            <person name="Schink B."/>
        </authorList>
    </citation>
    <scope>NUCLEOTIDE SEQUENCE [LARGE SCALE GENOMIC DNA]</scope>
    <source>
        <strain evidence="3">ATCC BAA-254 / DSM 26808 / PB</strain>
    </source>
</reference>
<name>K4LEF7_THEPS</name>